<keyword evidence="2" id="KW-1185">Reference proteome</keyword>
<sequence>RLRRVFADEEVMLPDAAKLPKSRDMVGLDDRMEELLDLLIEGPP</sequence>
<protein>
    <submittedName>
        <fullName evidence="1">Uncharacterized protein</fullName>
    </submittedName>
</protein>
<evidence type="ECO:0000313" key="1">
    <source>
        <dbReference type="EMBL" id="KDO39054.1"/>
    </source>
</evidence>
<evidence type="ECO:0000313" key="2">
    <source>
        <dbReference type="Proteomes" id="UP000027120"/>
    </source>
</evidence>
<dbReference type="Proteomes" id="UP000027120">
    <property type="component" value="Unassembled WGS sequence"/>
</dbReference>
<dbReference type="EMBL" id="KK787040">
    <property type="protein sequence ID" value="KDO39054.1"/>
    <property type="molecule type" value="Genomic_DNA"/>
</dbReference>
<name>A0A067D7S8_CITSI</name>
<dbReference type="PaxDb" id="2711-XP_006475158.1"/>
<accession>A0A067D7S8</accession>
<feature type="non-terminal residue" evidence="1">
    <location>
        <position position="1"/>
    </location>
</feature>
<organism evidence="1 2">
    <name type="scientific">Citrus sinensis</name>
    <name type="common">Sweet orange</name>
    <name type="synonym">Citrus aurantium var. sinensis</name>
    <dbReference type="NCBI Taxonomy" id="2711"/>
    <lineage>
        <taxon>Eukaryota</taxon>
        <taxon>Viridiplantae</taxon>
        <taxon>Streptophyta</taxon>
        <taxon>Embryophyta</taxon>
        <taxon>Tracheophyta</taxon>
        <taxon>Spermatophyta</taxon>
        <taxon>Magnoliopsida</taxon>
        <taxon>eudicotyledons</taxon>
        <taxon>Gunneridae</taxon>
        <taxon>Pentapetalae</taxon>
        <taxon>rosids</taxon>
        <taxon>malvids</taxon>
        <taxon>Sapindales</taxon>
        <taxon>Rutaceae</taxon>
        <taxon>Aurantioideae</taxon>
        <taxon>Citrus</taxon>
    </lineage>
</organism>
<reference evidence="1 2" key="1">
    <citation type="submission" date="2014-04" db="EMBL/GenBank/DDBJ databases">
        <authorList>
            <consortium name="International Citrus Genome Consortium"/>
            <person name="Gmitter F."/>
            <person name="Chen C."/>
            <person name="Farmerie W."/>
            <person name="Harkins T."/>
            <person name="Desany B."/>
            <person name="Mohiuddin M."/>
            <person name="Kodira C."/>
            <person name="Borodovsky M."/>
            <person name="Lomsadze A."/>
            <person name="Burns P."/>
            <person name="Jenkins J."/>
            <person name="Prochnik S."/>
            <person name="Shu S."/>
            <person name="Chapman J."/>
            <person name="Pitluck S."/>
            <person name="Schmutz J."/>
            <person name="Rokhsar D."/>
        </authorList>
    </citation>
    <scope>NUCLEOTIDE SEQUENCE</scope>
</reference>
<gene>
    <name evidence="1" type="ORF">CISIN_1g0387331mg</name>
</gene>
<proteinExistence type="predicted"/>
<dbReference type="AlphaFoldDB" id="A0A067D7S8"/>